<feature type="transmembrane region" description="Helical" evidence="5">
    <location>
        <begin position="126"/>
        <end position="146"/>
    </location>
</feature>
<feature type="transmembrane region" description="Helical" evidence="5">
    <location>
        <begin position="215"/>
        <end position="232"/>
    </location>
</feature>
<dbReference type="InterPro" id="IPR050260">
    <property type="entry name" value="FAD-bd_OxRdtase"/>
</dbReference>
<dbReference type="InterPro" id="IPR001041">
    <property type="entry name" value="2Fe-2S_ferredoxin-type"/>
</dbReference>
<comment type="similarity">
    <text evidence="2">Belongs to the FAD-dependent oxidoreductase family.</text>
</comment>
<evidence type="ECO:0000256" key="3">
    <source>
        <dbReference type="ARBA" id="ARBA00022630"/>
    </source>
</evidence>
<dbReference type="Pfam" id="PF18267">
    <property type="entry name" value="Rubredoxin_C"/>
    <property type="match status" value="1"/>
</dbReference>
<dbReference type="Gene3D" id="3.50.50.60">
    <property type="entry name" value="FAD/NAD(P)-binding domain"/>
    <property type="match status" value="2"/>
</dbReference>
<evidence type="ECO:0000256" key="5">
    <source>
        <dbReference type="SAM" id="Phobius"/>
    </source>
</evidence>
<proteinExistence type="inferred from homology"/>
<dbReference type="Gene3D" id="3.10.20.30">
    <property type="match status" value="1"/>
</dbReference>
<sequence length="876" mass="95357">MTTSQLFPNYKQIPTRVPRAVWHALRAASVAFTLGVAYLLVIRPDLGLTLFWGILVSILPLIFFIAPGLWRNICPLSAMNQVPRVFGFTRGLTLPRWLKEYAFVFGIVVLFVAVPTRHLLFNHNGVAVATLLIGTLAAAFFGGLLFKGKSGWCSTFCPLLPVQRLYGQTPILLIPNSHCEPCVGCAKNCYDFNPQAAYLADQYDDDPHYRGYRRFFAGAFPGLIWAYFTTIPGQESALALYGRFGATLVVSVGIFFILDTFIKVSRNKLTAIYAALSLNLFYWFVLPKLVNLAYGSLGLAPANWLAPVLQGTLIAISVLWLGRSFRNERMFRRAATAPQPVALGENARKALAREGGDAGVEVRFSPSDMRILVQKGKTLLEVAEANHLPIEAGCRMGMCGADPITVLEHMDSLSPMNEEERATVSRLGRGEGTRMACCARVQSDVCVSLAADAVPVNSGATAPKAPEMPVDADIRRVLIIGNGIAGVTAADYVRRNHPNCAIDLISRESHHVYNRMAITRLIYGRSAMEGLYLQPEKWYEEKNITVWLNTQATSVDTAKREVRLGTGDLLPYDRLIVTSGSRSMVPPIEGFGLPGSTVLREAEHAIAIRAFVQKHHCRTALIGGGGLLGLEAAYALHKLGVQVSVLERGDRLLARQLDRRAAEFLSNYLNAMGIQIVLTAEVRAVHGSERVERVTLKDGRDIRTDLFLCCAGIDPSVELARAAGIATGKGIAVDDHMCTNVPGVYAAGDVAEFEGRLYGLWPAAVAQAEVAAVNALGGDRRYFGTVPSTVLKVAGVDVASVGVFEPAHSDDEVIVHEDLEASRYRKLVVREGRPIGGILFGCPQEQAGLSTMVKAQEVLGPKLDALRRGDWSELSA</sequence>
<feature type="transmembrane region" description="Helical" evidence="5">
    <location>
        <begin position="20"/>
        <end position="42"/>
    </location>
</feature>
<gene>
    <name evidence="7" type="ORF">C6571_17170</name>
</gene>
<feature type="transmembrane region" description="Helical" evidence="5">
    <location>
        <begin position="270"/>
        <end position="290"/>
    </location>
</feature>
<dbReference type="PROSITE" id="PS51085">
    <property type="entry name" value="2FE2S_FER_2"/>
    <property type="match status" value="1"/>
</dbReference>
<keyword evidence="5" id="KW-0472">Membrane</keyword>
<dbReference type="SUPFAM" id="SSF54292">
    <property type="entry name" value="2Fe-2S ferredoxin-like"/>
    <property type="match status" value="1"/>
</dbReference>
<evidence type="ECO:0000313" key="7">
    <source>
        <dbReference type="EMBL" id="AVO42796.1"/>
    </source>
</evidence>
<dbReference type="GO" id="GO:0051536">
    <property type="term" value="F:iron-sulfur cluster binding"/>
    <property type="evidence" value="ECO:0007669"/>
    <property type="project" value="InterPro"/>
</dbReference>
<keyword evidence="3" id="KW-0285">Flavoprotein</keyword>
<protein>
    <recommendedName>
        <fullName evidence="6">2Fe-2S ferredoxin-type domain-containing protein</fullName>
    </recommendedName>
</protein>
<evidence type="ECO:0000313" key="8">
    <source>
        <dbReference type="Proteomes" id="UP000239326"/>
    </source>
</evidence>
<organism evidence="7 8">
    <name type="scientific">Simplicispira suum</name>
    <dbReference type="NCBI Taxonomy" id="2109915"/>
    <lineage>
        <taxon>Bacteria</taxon>
        <taxon>Pseudomonadati</taxon>
        <taxon>Pseudomonadota</taxon>
        <taxon>Betaproteobacteria</taxon>
        <taxon>Burkholderiales</taxon>
        <taxon>Comamonadaceae</taxon>
        <taxon>Simplicispira</taxon>
    </lineage>
</organism>
<dbReference type="InterPro" id="IPR036188">
    <property type="entry name" value="FAD/NAD-bd_sf"/>
</dbReference>
<dbReference type="Pfam" id="PF07992">
    <property type="entry name" value="Pyr_redox_2"/>
    <property type="match status" value="1"/>
</dbReference>
<dbReference type="OrthoDB" id="9769238at2"/>
<comment type="cofactor">
    <cofactor evidence="1">
        <name>FAD</name>
        <dbReference type="ChEBI" id="CHEBI:57692"/>
    </cofactor>
</comment>
<keyword evidence="5" id="KW-1133">Transmembrane helix</keyword>
<dbReference type="InterPro" id="IPR041575">
    <property type="entry name" value="Rubredoxin_C"/>
</dbReference>
<dbReference type="KEGG" id="simp:C6571_17170"/>
<evidence type="ECO:0000256" key="1">
    <source>
        <dbReference type="ARBA" id="ARBA00001974"/>
    </source>
</evidence>
<feature type="transmembrane region" description="Helical" evidence="5">
    <location>
        <begin position="238"/>
        <end position="258"/>
    </location>
</feature>
<keyword evidence="8" id="KW-1185">Reference proteome</keyword>
<evidence type="ECO:0000256" key="2">
    <source>
        <dbReference type="ARBA" id="ARBA00006442"/>
    </source>
</evidence>
<dbReference type="Proteomes" id="UP000239326">
    <property type="component" value="Chromosome"/>
</dbReference>
<keyword evidence="4" id="KW-0274">FAD</keyword>
<dbReference type="InterPro" id="IPR023753">
    <property type="entry name" value="FAD/NAD-binding_dom"/>
</dbReference>
<dbReference type="InterPro" id="IPR012675">
    <property type="entry name" value="Beta-grasp_dom_sf"/>
</dbReference>
<dbReference type="InterPro" id="IPR036010">
    <property type="entry name" value="2Fe-2S_ferredoxin-like_sf"/>
</dbReference>
<dbReference type="AlphaFoldDB" id="A0A2S0N3V6"/>
<name>A0A2S0N3V6_9BURK</name>
<reference evidence="7 8" key="1">
    <citation type="submission" date="2018-03" db="EMBL/GenBank/DDBJ databases">
        <title>Genome sequencing of Simplicispira sp.</title>
        <authorList>
            <person name="Kim S.-J."/>
            <person name="Heo J."/>
            <person name="Kwon S.-W."/>
        </authorList>
    </citation>
    <scope>NUCLEOTIDE SEQUENCE [LARGE SCALE GENOMIC DNA]</scope>
    <source>
        <strain evidence="7 8">SC1-8</strain>
    </source>
</reference>
<evidence type="ECO:0000256" key="4">
    <source>
        <dbReference type="ARBA" id="ARBA00022827"/>
    </source>
</evidence>
<evidence type="ECO:0000259" key="6">
    <source>
        <dbReference type="PROSITE" id="PS51085"/>
    </source>
</evidence>
<dbReference type="Pfam" id="PF00111">
    <property type="entry name" value="Fer2"/>
    <property type="match status" value="1"/>
</dbReference>
<dbReference type="PRINTS" id="PR00368">
    <property type="entry name" value="FADPNR"/>
</dbReference>
<feature type="domain" description="2Fe-2S ferredoxin-type" evidence="6">
    <location>
        <begin position="360"/>
        <end position="453"/>
    </location>
</feature>
<keyword evidence="5" id="KW-0812">Transmembrane</keyword>
<feature type="transmembrane region" description="Helical" evidence="5">
    <location>
        <begin position="48"/>
        <end position="70"/>
    </location>
</feature>
<feature type="transmembrane region" description="Helical" evidence="5">
    <location>
        <begin position="302"/>
        <end position="322"/>
    </location>
</feature>
<dbReference type="PANTHER" id="PTHR43429:SF3">
    <property type="entry name" value="NITRITE REDUCTASE [NAD(P)H]"/>
    <property type="match status" value="1"/>
</dbReference>
<dbReference type="PRINTS" id="PR00469">
    <property type="entry name" value="PNDRDTASEII"/>
</dbReference>
<dbReference type="PANTHER" id="PTHR43429">
    <property type="entry name" value="PYRIDINE NUCLEOTIDE-DISULFIDE OXIDOREDUCTASE DOMAIN-CONTAINING"/>
    <property type="match status" value="1"/>
</dbReference>
<dbReference type="CDD" id="cd00207">
    <property type="entry name" value="fer2"/>
    <property type="match status" value="1"/>
</dbReference>
<dbReference type="EMBL" id="CP027669">
    <property type="protein sequence ID" value="AVO42796.1"/>
    <property type="molecule type" value="Genomic_DNA"/>
</dbReference>
<feature type="transmembrane region" description="Helical" evidence="5">
    <location>
        <begin position="101"/>
        <end position="120"/>
    </location>
</feature>
<dbReference type="SUPFAM" id="SSF51905">
    <property type="entry name" value="FAD/NAD(P)-binding domain"/>
    <property type="match status" value="2"/>
</dbReference>
<dbReference type="RefSeq" id="WP_106447771.1">
    <property type="nucleotide sequence ID" value="NZ_CP027669.1"/>
</dbReference>
<dbReference type="Gene3D" id="3.30.390.30">
    <property type="match status" value="1"/>
</dbReference>
<dbReference type="InterPro" id="IPR016156">
    <property type="entry name" value="FAD/NAD-linked_Rdtase_dimer_sf"/>
</dbReference>
<dbReference type="GO" id="GO:0016491">
    <property type="term" value="F:oxidoreductase activity"/>
    <property type="evidence" value="ECO:0007669"/>
    <property type="project" value="InterPro"/>
</dbReference>
<accession>A0A2S0N3V6</accession>